<comment type="caution">
    <text evidence="2">The sequence shown here is derived from an EMBL/GenBank/DDBJ whole genome shotgun (WGS) entry which is preliminary data.</text>
</comment>
<evidence type="ECO:0000313" key="2">
    <source>
        <dbReference type="EMBL" id="GGZ14680.1"/>
    </source>
</evidence>
<dbReference type="EMBL" id="BMZA01000019">
    <property type="protein sequence ID" value="GGZ14680.1"/>
    <property type="molecule type" value="Genomic_DNA"/>
</dbReference>
<dbReference type="Pfam" id="PF13439">
    <property type="entry name" value="Glyco_transf_4"/>
    <property type="match status" value="1"/>
</dbReference>
<dbReference type="Pfam" id="PF13692">
    <property type="entry name" value="Glyco_trans_1_4"/>
    <property type="match status" value="1"/>
</dbReference>
<dbReference type="PANTHER" id="PTHR12526">
    <property type="entry name" value="GLYCOSYLTRANSFERASE"/>
    <property type="match status" value="1"/>
</dbReference>
<dbReference type="Proteomes" id="UP000648075">
    <property type="component" value="Unassembled WGS sequence"/>
</dbReference>
<reference evidence="2" key="1">
    <citation type="journal article" date="2014" name="Int. J. Syst. Evol. Microbiol.">
        <title>Complete genome sequence of Corynebacterium casei LMG S-19264T (=DSM 44701T), isolated from a smear-ripened cheese.</title>
        <authorList>
            <consortium name="US DOE Joint Genome Institute (JGI-PGF)"/>
            <person name="Walter F."/>
            <person name="Albersmeier A."/>
            <person name="Kalinowski J."/>
            <person name="Ruckert C."/>
        </authorList>
    </citation>
    <scope>NUCLEOTIDE SEQUENCE</scope>
    <source>
        <strain evidence="2">KCTC 32255</strain>
    </source>
</reference>
<dbReference type="GO" id="GO:0016757">
    <property type="term" value="F:glycosyltransferase activity"/>
    <property type="evidence" value="ECO:0007669"/>
    <property type="project" value="TreeGrafter"/>
</dbReference>
<dbReference type="InterPro" id="IPR028098">
    <property type="entry name" value="Glyco_trans_4-like_N"/>
</dbReference>
<dbReference type="SUPFAM" id="SSF53756">
    <property type="entry name" value="UDP-Glycosyltransferase/glycogen phosphorylase"/>
    <property type="match status" value="1"/>
</dbReference>
<keyword evidence="2" id="KW-0808">Transferase</keyword>
<keyword evidence="3" id="KW-1185">Reference proteome</keyword>
<sequence length="443" mass="48062">MHCGMTGAELSQSLHRPDIGAGRDEHSTDFFTCALPGVRMRDHCGVCGSMDTRMRIVIPIHSFEPGGVERVALNLAQAWRDAGHEVVVVLGRIGGRGPACVPDLDCWRIPTRLGTAHWETPWMIHSLHRYLVQNRADVVFYPGNTYAVVAATIRLLMGAKTPPAVLKVSNALARPDMPRWLRRPYALWLKLQGRVFDRLIGLSEPMSREIAALTGAAPDRVVTIANPVLTRQRLRDLATLPRSRGRDGATRYVAAGRLVAQKNYPLMLRGFARCARPGDTLTIAGAGPDRDAILRVVSRLGLTGRVRLVGHLGSVDALLAQADAFVLSSDYEGLPGVVVEAPAMVLPVLATDCCASMACLVEAGVTGVLVPPGCEHAMARGFVAVRRMIAEPHRARQLAARYEVERSAERFLQAMAELCGRAHQQAGTVLAFPARLALARGQN</sequence>
<dbReference type="AlphaFoldDB" id="A0A918PLX1"/>
<gene>
    <name evidence="2" type="ORF">GCM10011614_32000</name>
</gene>
<evidence type="ECO:0000313" key="3">
    <source>
        <dbReference type="Proteomes" id="UP000648075"/>
    </source>
</evidence>
<protein>
    <submittedName>
        <fullName evidence="2">Glycosyl transferase</fullName>
    </submittedName>
</protein>
<reference evidence="2" key="2">
    <citation type="submission" date="2020-09" db="EMBL/GenBank/DDBJ databases">
        <authorList>
            <person name="Sun Q."/>
            <person name="Kim S."/>
        </authorList>
    </citation>
    <scope>NUCLEOTIDE SEQUENCE</scope>
    <source>
        <strain evidence="2">KCTC 32255</strain>
    </source>
</reference>
<evidence type="ECO:0000259" key="1">
    <source>
        <dbReference type="Pfam" id="PF13439"/>
    </source>
</evidence>
<dbReference type="CDD" id="cd03811">
    <property type="entry name" value="GT4_GT28_WabH-like"/>
    <property type="match status" value="1"/>
</dbReference>
<accession>A0A918PLX1</accession>
<name>A0A918PLX1_9SPHN</name>
<feature type="domain" description="Glycosyltransferase subfamily 4-like N-terminal" evidence="1">
    <location>
        <begin position="65"/>
        <end position="228"/>
    </location>
</feature>
<proteinExistence type="predicted"/>
<dbReference type="Gene3D" id="3.40.50.2000">
    <property type="entry name" value="Glycogen Phosphorylase B"/>
    <property type="match status" value="2"/>
</dbReference>
<organism evidence="2 3">
    <name type="scientific">Novosphingobium colocasiae</name>
    <dbReference type="NCBI Taxonomy" id="1256513"/>
    <lineage>
        <taxon>Bacteria</taxon>
        <taxon>Pseudomonadati</taxon>
        <taxon>Pseudomonadota</taxon>
        <taxon>Alphaproteobacteria</taxon>
        <taxon>Sphingomonadales</taxon>
        <taxon>Sphingomonadaceae</taxon>
        <taxon>Novosphingobium</taxon>
    </lineage>
</organism>
<dbReference type="PANTHER" id="PTHR12526:SF636">
    <property type="entry name" value="BLL3647 PROTEIN"/>
    <property type="match status" value="1"/>
</dbReference>